<protein>
    <submittedName>
        <fullName evidence="3">DUF3084 domain-containing protein</fullName>
    </submittedName>
</protein>
<accession>A0A941GVC3</accession>
<gene>
    <name evidence="3" type="ORF">DSM107014_09530</name>
</gene>
<evidence type="ECO:0000256" key="2">
    <source>
        <dbReference type="SAM" id="Phobius"/>
    </source>
</evidence>
<keyword evidence="2" id="KW-0472">Membrane</keyword>
<name>A0A941GVC3_9CHRO</name>
<sequence>MTSAYILIAAILVLGGLIAAIGDRLGSKVGKARLRLFNLRPRQTAIVVTVLTGTIISASTLMILFSLSESLRQGVFELDDILKKRREVKKELTEVIEAKNNIEGQLQVAQAQAKEIEQNFQNSTAKLKMISAQAGALRKDVNSLLSERQQLENVRNDLLTQITQQQELVKGRDEQLARQKQRIISQDKILAELANQQKNLQAEIASRDNLITELDQEIKIKDQELQAGEARLTELESQLKFLQGEVEILEEYYQDYQQLRESTIAIVRGQVLAFGVVRIIEQTAVTEVIDRLLRQANRQAIEIIKSDVALNERVVQITKAQVEQLKEEIQDGQEYVVRIISAGNYVQGEKNVRVLADVTRNEEVFKRGEEIATVSLELENILGENLQEKIDLLLSVAKLNAQNERVYGEIKVEDGDIITLIRFLEKLKKYGEDVDEIKAVAAETASRAGPLKLRLIATGKGKFMFSTK</sequence>
<dbReference type="AlphaFoldDB" id="A0A941GVC3"/>
<evidence type="ECO:0000313" key="3">
    <source>
        <dbReference type="EMBL" id="MBR8828120.1"/>
    </source>
</evidence>
<comment type="caution">
    <text evidence="3">The sequence shown here is derived from an EMBL/GenBank/DDBJ whole genome shotgun (WGS) entry which is preliminary data.</text>
</comment>
<keyword evidence="2" id="KW-1133">Transmembrane helix</keyword>
<feature type="transmembrane region" description="Helical" evidence="2">
    <location>
        <begin position="45"/>
        <end position="67"/>
    </location>
</feature>
<organism evidence="3 4">
    <name type="scientific">Gomphosphaeria aponina SAG 52.96 = DSM 107014</name>
    <dbReference type="NCBI Taxonomy" id="1521640"/>
    <lineage>
        <taxon>Bacteria</taxon>
        <taxon>Bacillati</taxon>
        <taxon>Cyanobacteriota</taxon>
        <taxon>Cyanophyceae</taxon>
        <taxon>Oscillatoriophycideae</taxon>
        <taxon>Chroococcales</taxon>
        <taxon>Gomphosphaeriaceae</taxon>
        <taxon>Gomphosphaeria</taxon>
    </lineage>
</organism>
<proteinExistence type="predicted"/>
<dbReference type="EMBL" id="JADQBC010000056">
    <property type="protein sequence ID" value="MBR8828120.1"/>
    <property type="molecule type" value="Genomic_DNA"/>
</dbReference>
<dbReference type="InterPro" id="IPR021435">
    <property type="entry name" value="DUF3084"/>
</dbReference>
<feature type="transmembrane region" description="Helical" evidence="2">
    <location>
        <begin position="6"/>
        <end position="25"/>
    </location>
</feature>
<keyword evidence="2" id="KW-0812">Transmembrane</keyword>
<reference evidence="3" key="1">
    <citation type="submission" date="2021-02" db="EMBL/GenBank/DDBJ databases">
        <title>Metagenome analyses of Stigonema ocellatum DSM 106950, Chlorogloea purpurea SAG 13.99 and Gomphosphaeria aponina DSM 107014.</title>
        <authorList>
            <person name="Marter P."/>
            <person name="Huang S."/>
        </authorList>
    </citation>
    <scope>NUCLEOTIDE SEQUENCE</scope>
    <source>
        <strain evidence="3">JP213</strain>
    </source>
</reference>
<feature type="coiled-coil region" evidence="1">
    <location>
        <begin position="78"/>
        <end position="259"/>
    </location>
</feature>
<evidence type="ECO:0000313" key="4">
    <source>
        <dbReference type="Proteomes" id="UP000767446"/>
    </source>
</evidence>
<keyword evidence="1" id="KW-0175">Coiled coil</keyword>
<dbReference type="Proteomes" id="UP000767446">
    <property type="component" value="Unassembled WGS sequence"/>
</dbReference>
<feature type="coiled-coil region" evidence="1">
    <location>
        <begin position="308"/>
        <end position="335"/>
    </location>
</feature>
<evidence type="ECO:0000256" key="1">
    <source>
        <dbReference type="SAM" id="Coils"/>
    </source>
</evidence>
<dbReference type="Pfam" id="PF11283">
    <property type="entry name" value="DUF3084"/>
    <property type="match status" value="1"/>
</dbReference>